<reference evidence="11" key="1">
    <citation type="journal article" date="2008" name="ISME J.">
        <title>Genomic patterns of recombination, clonal divergence and environment in marine microbial populations.</title>
        <authorList>
            <person name="Konstantinidis K.T."/>
            <person name="Delong E.F."/>
        </authorList>
    </citation>
    <scope>NUCLEOTIDE SEQUENCE</scope>
</reference>
<keyword evidence="7" id="KW-0067">ATP-binding</keyword>
<keyword evidence="5" id="KW-0479">Metal-binding</keyword>
<comment type="cofactor">
    <cofactor evidence="2">
        <name>Mg(2+)</name>
        <dbReference type="ChEBI" id="CHEBI:18420"/>
    </cofactor>
</comment>
<dbReference type="PANTHER" id="PTHR21621:SF4">
    <property type="entry name" value="GLUTATHIONE SYNTHETASE"/>
    <property type="match status" value="1"/>
</dbReference>
<accession>B3T050</accession>
<dbReference type="GO" id="GO:0004363">
    <property type="term" value="F:glutathione synthase activity"/>
    <property type="evidence" value="ECO:0007669"/>
    <property type="project" value="InterPro"/>
</dbReference>
<evidence type="ECO:0000256" key="1">
    <source>
        <dbReference type="ARBA" id="ARBA00001936"/>
    </source>
</evidence>
<dbReference type="InterPro" id="IPR013815">
    <property type="entry name" value="ATP_grasp_subdomain_1"/>
</dbReference>
<dbReference type="InterPro" id="IPR016185">
    <property type="entry name" value="PreATP-grasp_dom_sf"/>
</dbReference>
<dbReference type="NCBIfam" id="NF003573">
    <property type="entry name" value="PRK05246.1"/>
    <property type="match status" value="1"/>
</dbReference>
<evidence type="ECO:0000256" key="4">
    <source>
        <dbReference type="ARBA" id="ARBA00022684"/>
    </source>
</evidence>
<keyword evidence="3" id="KW-0436">Ligase</keyword>
<dbReference type="Pfam" id="PF02951">
    <property type="entry name" value="GSH-S_N"/>
    <property type="match status" value="1"/>
</dbReference>
<comment type="cofactor">
    <cofactor evidence="1">
        <name>Mn(2+)</name>
        <dbReference type="ChEBI" id="CHEBI:29035"/>
    </cofactor>
</comment>
<dbReference type="Gene3D" id="3.30.1490.20">
    <property type="entry name" value="ATP-grasp fold, A domain"/>
    <property type="match status" value="1"/>
</dbReference>
<evidence type="ECO:0000256" key="3">
    <source>
        <dbReference type="ARBA" id="ARBA00022598"/>
    </source>
</evidence>
<dbReference type="Gene3D" id="3.30.470.20">
    <property type="entry name" value="ATP-grasp fold, B domain"/>
    <property type="match status" value="1"/>
</dbReference>
<dbReference type="PANTHER" id="PTHR21621">
    <property type="entry name" value="RIBOSOMAL PROTEIN S6 MODIFICATION PROTEIN"/>
    <property type="match status" value="1"/>
</dbReference>
<feature type="domain" description="ATP-grasp" evidence="10">
    <location>
        <begin position="127"/>
        <end position="310"/>
    </location>
</feature>
<evidence type="ECO:0000256" key="6">
    <source>
        <dbReference type="ARBA" id="ARBA00022741"/>
    </source>
</evidence>
<dbReference type="Gene3D" id="3.40.50.20">
    <property type="match status" value="1"/>
</dbReference>
<evidence type="ECO:0000256" key="9">
    <source>
        <dbReference type="ARBA" id="ARBA00023211"/>
    </source>
</evidence>
<dbReference type="InterPro" id="IPR004218">
    <property type="entry name" value="GSHS_ATP-bd"/>
</dbReference>
<dbReference type="EMBL" id="EU016562">
    <property type="protein sequence ID" value="ABZ05959.1"/>
    <property type="molecule type" value="Genomic_DNA"/>
</dbReference>
<organism evidence="11">
    <name type="scientific">uncultured marine microorganism HF4000_001L24</name>
    <dbReference type="NCBI Taxonomy" id="455503"/>
    <lineage>
        <taxon>unclassified sequences</taxon>
        <taxon>environmental samples</taxon>
    </lineage>
</organism>
<evidence type="ECO:0000256" key="2">
    <source>
        <dbReference type="ARBA" id="ARBA00001946"/>
    </source>
</evidence>
<keyword evidence="8" id="KW-0460">Magnesium</keyword>
<dbReference type="PROSITE" id="PS50975">
    <property type="entry name" value="ATP_GRASP"/>
    <property type="match status" value="1"/>
</dbReference>
<evidence type="ECO:0000256" key="5">
    <source>
        <dbReference type="ARBA" id="ARBA00022723"/>
    </source>
</evidence>
<keyword evidence="9" id="KW-0464">Manganese</keyword>
<protein>
    <submittedName>
        <fullName evidence="11">Putative Prokaryotic glutathione synthetase, N-terminal domain protein</fullName>
    </submittedName>
</protein>
<proteinExistence type="inferred from homology"/>
<dbReference type="HAMAP" id="MF_00162">
    <property type="entry name" value="GSH_S"/>
    <property type="match status" value="1"/>
</dbReference>
<dbReference type="GO" id="GO:0046872">
    <property type="term" value="F:metal ion binding"/>
    <property type="evidence" value="ECO:0007669"/>
    <property type="project" value="UniProtKB-KW"/>
</dbReference>
<evidence type="ECO:0000313" key="11">
    <source>
        <dbReference type="EMBL" id="ABZ05959.1"/>
    </source>
</evidence>
<name>B3T050_9ZZZZ</name>
<evidence type="ECO:0000256" key="8">
    <source>
        <dbReference type="ARBA" id="ARBA00022842"/>
    </source>
</evidence>
<dbReference type="AlphaFoldDB" id="B3T050"/>
<dbReference type="SUPFAM" id="SSF52440">
    <property type="entry name" value="PreATP-grasp domain"/>
    <property type="match status" value="1"/>
</dbReference>
<sequence length="311" mass="35622">MKKHRKIIAIQGDPLNSLNRKTDTTLLLALEAQKRGYKIYYYETKNLTFSNGKIYSLCQEVVFFEKKKKFYSIKNLKTIDLSKVNFILMRQNPPFNMDYITATFLLEKISKKTRIINDPAAVRNMPEKLHSMEFLKLMPATIFTKNIGAIDKFIKKHKKIVIKPTHGYGGKNILFLNKKLKKRKILNYINKHDQVMVQKFLPKIKEGDKRVFVIGGVIKGAIRRVPKRGSIISNIGQGGIPTKTTLTKQEIKIAKIVAKNLKKKQIVFAGIDLISGYLTGDINITSPTGLKNYKDLTGINLAVDFWNYLEN</sequence>
<keyword evidence="4" id="KW-0317">Glutathione biosynthesis</keyword>
<keyword evidence="6" id="KW-0547">Nucleotide-binding</keyword>
<evidence type="ECO:0000256" key="7">
    <source>
        <dbReference type="ARBA" id="ARBA00022840"/>
    </source>
</evidence>
<dbReference type="Pfam" id="PF02955">
    <property type="entry name" value="GSH-S_ATP"/>
    <property type="match status" value="1"/>
</dbReference>
<dbReference type="InterPro" id="IPR006284">
    <property type="entry name" value="Glut_synth_pro"/>
</dbReference>
<dbReference type="InterPro" id="IPR011761">
    <property type="entry name" value="ATP-grasp"/>
</dbReference>
<dbReference type="GO" id="GO:0005524">
    <property type="term" value="F:ATP binding"/>
    <property type="evidence" value="ECO:0007669"/>
    <property type="project" value="UniProtKB-KW"/>
</dbReference>
<dbReference type="NCBIfam" id="TIGR01380">
    <property type="entry name" value="glut_syn"/>
    <property type="match status" value="1"/>
</dbReference>
<gene>
    <name evidence="11" type="ORF">ALOHA_HF4000001L24ctg1g28</name>
</gene>
<dbReference type="InterPro" id="IPR004215">
    <property type="entry name" value="GSHS_N"/>
</dbReference>
<dbReference type="SUPFAM" id="SSF56059">
    <property type="entry name" value="Glutathione synthetase ATP-binding domain-like"/>
    <property type="match status" value="1"/>
</dbReference>
<evidence type="ECO:0000259" key="10">
    <source>
        <dbReference type="PROSITE" id="PS50975"/>
    </source>
</evidence>